<dbReference type="OrthoDB" id="871140at2"/>
<dbReference type="UniPathway" id="UPA00664"/>
<evidence type="ECO:0000313" key="9">
    <source>
        <dbReference type="Proteomes" id="UP000236724"/>
    </source>
</evidence>
<keyword evidence="3 7" id="KW-0808">Transferase</keyword>
<keyword evidence="5 7" id="KW-1133">Transmembrane helix</keyword>
<dbReference type="NCBIfam" id="TIGR00544">
    <property type="entry name" value="lgt"/>
    <property type="match status" value="1"/>
</dbReference>
<dbReference type="PANTHER" id="PTHR30589">
    <property type="entry name" value="PROLIPOPROTEIN DIACYLGLYCERYL TRANSFERASE"/>
    <property type="match status" value="1"/>
</dbReference>
<organism evidence="8 9">
    <name type="scientific">Candidatus Venteria ishoeyi</name>
    <dbReference type="NCBI Taxonomy" id="1899563"/>
    <lineage>
        <taxon>Bacteria</taxon>
        <taxon>Pseudomonadati</taxon>
        <taxon>Pseudomonadota</taxon>
        <taxon>Gammaproteobacteria</taxon>
        <taxon>Thiotrichales</taxon>
        <taxon>Thiotrichaceae</taxon>
        <taxon>Venteria</taxon>
    </lineage>
</organism>
<proteinExistence type="inferred from homology"/>
<feature type="transmembrane region" description="Helical" evidence="7">
    <location>
        <begin position="236"/>
        <end position="256"/>
    </location>
</feature>
<dbReference type="GO" id="GO:0008961">
    <property type="term" value="F:phosphatidylglycerol-prolipoprotein diacylglyceryl transferase activity"/>
    <property type="evidence" value="ECO:0007669"/>
    <property type="project" value="UniProtKB-UniRule"/>
</dbReference>
<keyword evidence="9" id="KW-1185">Reference proteome</keyword>
<sequence length="272" mass="30828">MLNYPQINPIMLELGPLQIHWYGMMYLLAFSLGWGLAMHRARQPWTPYHAEQIGDLVFYVAIGAVLGGRLGYILFYNFSVYLQSPLDIFKIWQGGMSFHGGLLGVIAVLAWYAKNQQRGFFETTDFIAPMVPLGLGLGRIGNFINGELWGAPTSAPWGMVFRHVDSLPRHPSQLYELVLEGLVLFVIVWLFSHKPRPVMSVSALFLISYGAFRFIIEFFREPDEHLGYLAFDWLTMGHVLTLPMLILGLALMYLAYRNPRLPQATASLDVKG</sequence>
<feature type="binding site" evidence="7">
    <location>
        <position position="139"/>
    </location>
    <ligand>
        <name>a 1,2-diacyl-sn-glycero-3-phospho-(1'-sn-glycerol)</name>
        <dbReference type="ChEBI" id="CHEBI:64716"/>
    </ligand>
</feature>
<keyword evidence="2 7" id="KW-1003">Cell membrane</keyword>
<accession>A0A1H6FB73</accession>
<feature type="transmembrane region" description="Helical" evidence="7">
    <location>
        <begin position="19"/>
        <end position="36"/>
    </location>
</feature>
<keyword evidence="8" id="KW-0328">Glycosyltransferase</keyword>
<comment type="similarity">
    <text evidence="1 7">Belongs to the Lgt family.</text>
</comment>
<dbReference type="Proteomes" id="UP000236724">
    <property type="component" value="Unassembled WGS sequence"/>
</dbReference>
<feature type="transmembrane region" description="Helical" evidence="7">
    <location>
        <begin position="198"/>
        <end position="216"/>
    </location>
</feature>
<name>A0A1H6FB73_9GAMM</name>
<comment type="pathway">
    <text evidence="7">Protein modification; lipoprotein biosynthesis (diacylglyceryl transfer).</text>
</comment>
<comment type="function">
    <text evidence="7">Catalyzes the transfer of the diacylglyceryl group from phosphatidylglycerol to the sulfhydryl group of the N-terminal cysteine of a prolipoprotein, the first step in the formation of mature lipoproteins.</text>
</comment>
<dbReference type="Pfam" id="PF01790">
    <property type="entry name" value="LGT"/>
    <property type="match status" value="1"/>
</dbReference>
<keyword evidence="8" id="KW-0449">Lipoprotein</keyword>
<comment type="subcellular location">
    <subcellularLocation>
        <location evidence="7">Cell membrane</location>
        <topology evidence="7">Multi-pass membrane protein</topology>
    </subcellularLocation>
</comment>
<evidence type="ECO:0000256" key="1">
    <source>
        <dbReference type="ARBA" id="ARBA00007150"/>
    </source>
</evidence>
<reference evidence="8 9" key="1">
    <citation type="submission" date="2016-10" db="EMBL/GenBank/DDBJ databases">
        <authorList>
            <person name="de Groot N.N."/>
        </authorList>
    </citation>
    <scope>NUCLEOTIDE SEQUENCE [LARGE SCALE GENOMIC DNA]</scope>
    <source>
        <strain evidence="8">MBHS1</strain>
    </source>
</reference>
<feature type="transmembrane region" description="Helical" evidence="7">
    <location>
        <begin position="126"/>
        <end position="144"/>
    </location>
</feature>
<dbReference type="RefSeq" id="WP_103920342.1">
    <property type="nucleotide sequence ID" value="NZ_FMSV02000498.1"/>
</dbReference>
<evidence type="ECO:0000313" key="8">
    <source>
        <dbReference type="EMBL" id="SEH06579.1"/>
    </source>
</evidence>
<protein>
    <recommendedName>
        <fullName evidence="7">Phosphatidylglycerol--prolipoprotein diacylglyceryl transferase</fullName>
        <ecNumber evidence="7">2.5.1.145</ecNumber>
    </recommendedName>
</protein>
<feature type="transmembrane region" description="Helical" evidence="7">
    <location>
        <begin position="56"/>
        <end position="76"/>
    </location>
</feature>
<dbReference type="InterPro" id="IPR001640">
    <property type="entry name" value="Lgt"/>
</dbReference>
<dbReference type="AlphaFoldDB" id="A0A1H6FB73"/>
<evidence type="ECO:0000256" key="5">
    <source>
        <dbReference type="ARBA" id="ARBA00022989"/>
    </source>
</evidence>
<evidence type="ECO:0000256" key="4">
    <source>
        <dbReference type="ARBA" id="ARBA00022692"/>
    </source>
</evidence>
<evidence type="ECO:0000256" key="2">
    <source>
        <dbReference type="ARBA" id="ARBA00022475"/>
    </source>
</evidence>
<evidence type="ECO:0000256" key="6">
    <source>
        <dbReference type="ARBA" id="ARBA00023136"/>
    </source>
</evidence>
<comment type="catalytic activity">
    <reaction evidence="7">
        <text>L-cysteinyl-[prolipoprotein] + a 1,2-diacyl-sn-glycero-3-phospho-(1'-sn-glycerol) = an S-1,2-diacyl-sn-glyceryl-L-cysteinyl-[prolipoprotein] + sn-glycerol 1-phosphate + H(+)</text>
        <dbReference type="Rhea" id="RHEA:56712"/>
        <dbReference type="Rhea" id="RHEA-COMP:14679"/>
        <dbReference type="Rhea" id="RHEA-COMP:14680"/>
        <dbReference type="ChEBI" id="CHEBI:15378"/>
        <dbReference type="ChEBI" id="CHEBI:29950"/>
        <dbReference type="ChEBI" id="CHEBI:57685"/>
        <dbReference type="ChEBI" id="CHEBI:64716"/>
        <dbReference type="ChEBI" id="CHEBI:140658"/>
        <dbReference type="EC" id="2.5.1.145"/>
    </reaction>
</comment>
<evidence type="ECO:0000256" key="3">
    <source>
        <dbReference type="ARBA" id="ARBA00022679"/>
    </source>
</evidence>
<evidence type="ECO:0000256" key="7">
    <source>
        <dbReference type="HAMAP-Rule" id="MF_01147"/>
    </source>
</evidence>
<dbReference type="GO" id="GO:0042158">
    <property type="term" value="P:lipoprotein biosynthetic process"/>
    <property type="evidence" value="ECO:0007669"/>
    <property type="project" value="UniProtKB-UniRule"/>
</dbReference>
<keyword evidence="4 7" id="KW-0812">Transmembrane</keyword>
<gene>
    <name evidence="8" type="primary">lgt_2</name>
    <name evidence="7" type="synonym">lgt</name>
    <name evidence="8" type="ORF">MBHS_02442</name>
</gene>
<feature type="transmembrane region" description="Helical" evidence="7">
    <location>
        <begin position="96"/>
        <end position="114"/>
    </location>
</feature>
<dbReference type="PROSITE" id="PS01311">
    <property type="entry name" value="LGT"/>
    <property type="match status" value="1"/>
</dbReference>
<dbReference type="EC" id="2.5.1.145" evidence="7"/>
<dbReference type="HAMAP" id="MF_01147">
    <property type="entry name" value="Lgt"/>
    <property type="match status" value="1"/>
</dbReference>
<dbReference type="PANTHER" id="PTHR30589:SF0">
    <property type="entry name" value="PHOSPHATIDYLGLYCEROL--PROLIPOPROTEIN DIACYLGLYCERYL TRANSFERASE"/>
    <property type="match status" value="1"/>
</dbReference>
<feature type="transmembrane region" description="Helical" evidence="7">
    <location>
        <begin position="174"/>
        <end position="191"/>
    </location>
</feature>
<dbReference type="GO" id="GO:0005886">
    <property type="term" value="C:plasma membrane"/>
    <property type="evidence" value="ECO:0007669"/>
    <property type="project" value="UniProtKB-SubCell"/>
</dbReference>
<dbReference type="EMBL" id="FMSV02000498">
    <property type="protein sequence ID" value="SEH06579.1"/>
    <property type="molecule type" value="Genomic_DNA"/>
</dbReference>
<keyword evidence="6 7" id="KW-0472">Membrane</keyword>